<dbReference type="OMA" id="HTEATHV"/>
<comment type="caution">
    <text evidence="10">The sequence shown here is derived from an EMBL/GenBank/DDBJ whole genome shotgun (WGS) entry which is preliminary data.</text>
</comment>
<feature type="region of interest" description="Disordered" evidence="6">
    <location>
        <begin position="993"/>
        <end position="1012"/>
    </location>
</feature>
<dbReference type="AlphaFoldDB" id="A0A226DEH2"/>
<evidence type="ECO:0000256" key="5">
    <source>
        <dbReference type="ARBA" id="ARBA00023157"/>
    </source>
</evidence>
<dbReference type="PROSITE" id="PS51220">
    <property type="entry name" value="NIDO"/>
    <property type="match status" value="1"/>
</dbReference>
<dbReference type="InterPro" id="IPR056619">
    <property type="entry name" value="C8-3_MUC4"/>
</dbReference>
<dbReference type="InterPro" id="IPR051495">
    <property type="entry name" value="Epithelial_Barrier/Signaling"/>
</dbReference>
<dbReference type="PROSITE" id="PS51233">
    <property type="entry name" value="VWFD"/>
    <property type="match status" value="1"/>
</dbReference>
<keyword evidence="11" id="KW-1185">Reference proteome</keyword>
<protein>
    <submittedName>
        <fullName evidence="10">Mucin-like protein</fullName>
    </submittedName>
</protein>
<comment type="subcellular location">
    <subcellularLocation>
        <location evidence="1">Membrane</location>
    </subcellularLocation>
</comment>
<keyword evidence="5" id="KW-1015">Disulfide bond</keyword>
<dbReference type="Pfam" id="PF06119">
    <property type="entry name" value="NIDO"/>
    <property type="match status" value="1"/>
</dbReference>
<keyword evidence="3" id="KW-1133">Transmembrane helix</keyword>
<reference evidence="10 11" key="1">
    <citation type="submission" date="2015-12" db="EMBL/GenBank/DDBJ databases">
        <title>The genome of Folsomia candida.</title>
        <authorList>
            <person name="Faddeeva A."/>
            <person name="Derks M.F."/>
            <person name="Anvar Y."/>
            <person name="Smit S."/>
            <person name="Van Straalen N."/>
            <person name="Roelofs D."/>
        </authorList>
    </citation>
    <scope>NUCLEOTIDE SEQUENCE [LARGE SCALE GENOMIC DNA]</scope>
    <source>
        <strain evidence="10 11">VU population</strain>
        <tissue evidence="10">Whole body</tissue>
    </source>
</reference>
<organism evidence="10 11">
    <name type="scientific">Folsomia candida</name>
    <name type="common">Springtail</name>
    <dbReference type="NCBI Taxonomy" id="158441"/>
    <lineage>
        <taxon>Eukaryota</taxon>
        <taxon>Metazoa</taxon>
        <taxon>Ecdysozoa</taxon>
        <taxon>Arthropoda</taxon>
        <taxon>Hexapoda</taxon>
        <taxon>Collembola</taxon>
        <taxon>Entomobryomorpha</taxon>
        <taxon>Isotomoidea</taxon>
        <taxon>Isotomidae</taxon>
        <taxon>Proisotominae</taxon>
        <taxon>Folsomia</taxon>
    </lineage>
</organism>
<keyword evidence="2" id="KW-0812">Transmembrane</keyword>
<dbReference type="InterPro" id="IPR001846">
    <property type="entry name" value="VWF_type-D"/>
</dbReference>
<evidence type="ECO:0000256" key="7">
    <source>
        <dbReference type="SAM" id="SignalP"/>
    </source>
</evidence>
<evidence type="ECO:0000256" key="3">
    <source>
        <dbReference type="ARBA" id="ARBA00022989"/>
    </source>
</evidence>
<dbReference type="Pfam" id="PF00094">
    <property type="entry name" value="VWD"/>
    <property type="match status" value="1"/>
</dbReference>
<dbReference type="GO" id="GO:0016020">
    <property type="term" value="C:membrane"/>
    <property type="evidence" value="ECO:0007669"/>
    <property type="project" value="UniProtKB-SubCell"/>
</dbReference>
<evidence type="ECO:0000256" key="1">
    <source>
        <dbReference type="ARBA" id="ARBA00004370"/>
    </source>
</evidence>
<dbReference type="PANTHER" id="PTHR13802">
    <property type="entry name" value="MUCIN 4-RELATED"/>
    <property type="match status" value="1"/>
</dbReference>
<evidence type="ECO:0000256" key="2">
    <source>
        <dbReference type="ARBA" id="ARBA00022692"/>
    </source>
</evidence>
<dbReference type="Proteomes" id="UP000198287">
    <property type="component" value="Unassembled WGS sequence"/>
</dbReference>
<evidence type="ECO:0000313" key="11">
    <source>
        <dbReference type="Proteomes" id="UP000198287"/>
    </source>
</evidence>
<keyword evidence="7" id="KW-0732">Signal</keyword>
<evidence type="ECO:0000256" key="6">
    <source>
        <dbReference type="SAM" id="MobiDB-lite"/>
    </source>
</evidence>
<accession>A0A226DEH2</accession>
<evidence type="ECO:0000256" key="4">
    <source>
        <dbReference type="ARBA" id="ARBA00023136"/>
    </source>
</evidence>
<dbReference type="GO" id="GO:0007160">
    <property type="term" value="P:cell-matrix adhesion"/>
    <property type="evidence" value="ECO:0007669"/>
    <property type="project" value="InterPro"/>
</dbReference>
<dbReference type="Pfam" id="PF23263">
    <property type="entry name" value="C8-3_MUC4"/>
    <property type="match status" value="1"/>
</dbReference>
<evidence type="ECO:0000259" key="9">
    <source>
        <dbReference type="PROSITE" id="PS51233"/>
    </source>
</evidence>
<sequence length="1039" mass="113493">MITSFIFLLVVLLMEGPPTTTAASSSGLYAWGPTAGDSQLLPAPTPGDPLTSLQLNFSLATGFTIFGGTHTSLHLNKQGIIVFNNGGQLPYLSPQSITQDPLAGGPPTVFPLLGEVDPYKGVMHYRQTTNRSLLLEVTRDVKTAFPSLKDVGMDWALVVTWEGLTFWEPPYYQNPNCTCLPKLNTFQAVLTTSGSRSFVLFNYDLVTWPKNPWSDWEGINYLKSSRCSSTTVPLAGDMTSVAGISFPNTSSSEPSSSIFTLPVSIFNLTERSNIFPEVKGRWVFRVDDQLRSSACNFADNDIEQIRVDPAVVCQLGHMPLRVRGPCLRNVSNVECRFYDPSFSAQSGTPFATTVGVVEPDLSHVVCQAPLFPTAYSRVVVELTFTRTRRGADGLDVREDRSYKGQVFPYPPNAVPTGRRLNLHFHPDGEVHLTWNPTVFAAPLPSPSASTASPSEILLQLILVVLDLSSSTIPRQRQHQQIAETLVTSSVFNSGSFTWPLGVNSGLFRSPKVGYFAYLTPVEDQSPSVYLHSDIIYTNISSTRETYAALCEDWHLKDTGMGDIDNLAPCPPLLDQTTFDWNFLQEPSTTGGGHQTTGDRGQLVSYRQRVPTPGGSCQRCVYSEMDGRLVLDSPAAATAYLECSDRYMAHQLRDLLPRHWCLSASSPEAWAKYAERRTSRSSLGLGYVSPRLSFWRGDPHLTTWDNLTYTFNGVGEFWLVSSIDFVVQARMSQFQKQNASVFTAFAIRQRNPLASVQVSLGGTGLRLWVNGEEVDPPPSNGASLPIIINTIGVSVALHKMGMELERVTLSFSTGFTFDIAGVEGADALNVAASVSASLKNKSLLTGLLGDFDGNPGNDFKLLTGGTVLNTASPSLTQVHQWGLQWRTTPGESLFLYQGGRTHSDFQNVNFLPNLKEPNVSAIPKKVLETCGGLRECLFDFGTTGSVALAKATKDIAVAVEEMDQIFKKKPPVPCNHPHCVDVTTYTPRITTIRMTTSDSHNNGPSTTTKKSTSGGAKATLTLFSIQVGTMFISIVVLLSL</sequence>
<feature type="compositionally biased region" description="Polar residues" evidence="6">
    <location>
        <begin position="993"/>
        <end position="1003"/>
    </location>
</feature>
<feature type="chain" id="PRO_5013076088" evidence="7">
    <location>
        <begin position="23"/>
        <end position="1039"/>
    </location>
</feature>
<feature type="domain" description="NIDO" evidence="8">
    <location>
        <begin position="111"/>
        <end position="289"/>
    </location>
</feature>
<evidence type="ECO:0000259" key="8">
    <source>
        <dbReference type="PROSITE" id="PS51220"/>
    </source>
</evidence>
<dbReference type="InterPro" id="IPR003886">
    <property type="entry name" value="NIDO_dom"/>
</dbReference>
<dbReference type="OrthoDB" id="10050617at2759"/>
<feature type="signal peptide" evidence="7">
    <location>
        <begin position="1"/>
        <end position="22"/>
    </location>
</feature>
<feature type="domain" description="VWFD" evidence="9">
    <location>
        <begin position="690"/>
        <end position="892"/>
    </location>
</feature>
<dbReference type="SMART" id="SM00539">
    <property type="entry name" value="NIDO"/>
    <property type="match status" value="1"/>
</dbReference>
<evidence type="ECO:0000313" key="10">
    <source>
        <dbReference type="EMBL" id="OXA42596.1"/>
    </source>
</evidence>
<keyword evidence="4" id="KW-0472">Membrane</keyword>
<gene>
    <name evidence="10" type="ORF">Fcan01_22632</name>
</gene>
<dbReference type="PANTHER" id="PTHR13802:SF52">
    <property type="entry name" value="MUCIN-4"/>
    <property type="match status" value="1"/>
</dbReference>
<dbReference type="EMBL" id="LNIX01000025">
    <property type="protein sequence ID" value="OXA42596.1"/>
    <property type="molecule type" value="Genomic_DNA"/>
</dbReference>
<name>A0A226DEH2_FOLCA</name>
<proteinExistence type="predicted"/>